<evidence type="ECO:0000313" key="1">
    <source>
        <dbReference type="EMBL" id="ASN72422.1"/>
    </source>
</evidence>
<dbReference type="InterPro" id="IPR011688">
    <property type="entry name" value="PVL_Orf50"/>
</dbReference>
<gene>
    <name evidence="1" type="ORF">7S15_22</name>
</gene>
<sequence>MITVNAYGVEYDILGDNLKAVERNGISIQGLRNRILRGWSLHDACHIPKRTDKAEYEMLKGVMAYEYDNTEAKEKYQDERLRKEKPHLFNVPQQHSRGKWCQYLMNTSIFPKAVR</sequence>
<name>A0A2H4JAY2_9CAUD</name>
<dbReference type="Pfam" id="PF07768">
    <property type="entry name" value="PVL_ORF50"/>
    <property type="match status" value="1"/>
</dbReference>
<protein>
    <submittedName>
        <fullName evidence="1">Uncharacterized protein</fullName>
    </submittedName>
</protein>
<organism evidence="1">
    <name type="scientific">uncultured Caudovirales phage</name>
    <dbReference type="NCBI Taxonomy" id="2100421"/>
    <lineage>
        <taxon>Viruses</taxon>
        <taxon>Duplodnaviria</taxon>
        <taxon>Heunggongvirae</taxon>
        <taxon>Uroviricota</taxon>
        <taxon>Caudoviricetes</taxon>
        <taxon>Peduoviridae</taxon>
        <taxon>Maltschvirus</taxon>
        <taxon>Maltschvirus maltsch</taxon>
    </lineage>
</organism>
<proteinExistence type="predicted"/>
<reference evidence="1" key="1">
    <citation type="submission" date="2017-06" db="EMBL/GenBank/DDBJ databases">
        <title>Novel phages from South African skin metaviromes.</title>
        <authorList>
            <person name="van Zyl L.J."/>
            <person name="Abrahams Y."/>
            <person name="Stander E.A."/>
            <person name="Kirby B.M."/>
            <person name="Clavaud C."/>
            <person name="Farcet C."/>
            <person name="Breton L."/>
            <person name="Trindade M.I."/>
        </authorList>
    </citation>
    <scope>NUCLEOTIDE SEQUENCE</scope>
</reference>
<dbReference type="EMBL" id="MF417953">
    <property type="protein sequence ID" value="ASN72422.1"/>
    <property type="molecule type" value="Genomic_DNA"/>
</dbReference>
<accession>A0A2H4JAY2</accession>